<keyword evidence="1" id="KW-0812">Transmembrane</keyword>
<dbReference type="eggNOG" id="ENOG5031P49">
    <property type="taxonomic scope" value="Bacteria"/>
</dbReference>
<keyword evidence="1" id="KW-0472">Membrane</keyword>
<dbReference type="AlphaFoldDB" id="F9RIZ7"/>
<feature type="transmembrane region" description="Helical" evidence="1">
    <location>
        <begin position="12"/>
        <end position="35"/>
    </location>
</feature>
<proteinExistence type="predicted"/>
<evidence type="ECO:0000313" key="2">
    <source>
        <dbReference type="EMBL" id="EGU41582.1"/>
    </source>
</evidence>
<dbReference type="Proteomes" id="UP000004349">
    <property type="component" value="Unassembled WGS sequence"/>
</dbReference>
<protein>
    <submittedName>
        <fullName evidence="2">Uncharacterized protein</fullName>
    </submittedName>
</protein>
<gene>
    <name evidence="2" type="ORF">VIS19158_07440</name>
</gene>
<evidence type="ECO:0000313" key="3">
    <source>
        <dbReference type="Proteomes" id="UP000004349"/>
    </source>
</evidence>
<feature type="transmembrane region" description="Helical" evidence="1">
    <location>
        <begin position="173"/>
        <end position="192"/>
    </location>
</feature>
<evidence type="ECO:0000256" key="1">
    <source>
        <dbReference type="SAM" id="Phobius"/>
    </source>
</evidence>
<sequence>MKIKKVESRLAWFNEISAGIGLVVGYLCYTLFWLLSPETKIELSVTEPVYEDVIIGYVPKEIETESIPNSEELALARKDAQLKPVIVKSPTFSVDGKPVLKTTKTVFKGMGEPSVVVQRVELLKPNFSSYSYMVTKGKQKFITYFSPDVFYTGTGFYFDQKSVEFSGGKHAEIFAVQVATLFALLSFILFLLKIRPDPRKCIERFKKTSFDVGDAN</sequence>
<accession>F9RIZ7</accession>
<dbReference type="EMBL" id="AFWE01000032">
    <property type="protein sequence ID" value="EGU41582.1"/>
    <property type="molecule type" value="Genomic_DNA"/>
</dbReference>
<keyword evidence="1" id="KW-1133">Transmembrane helix</keyword>
<dbReference type="RefSeq" id="WP_005592986.1">
    <property type="nucleotide sequence ID" value="NZ_AFWE01000032.1"/>
</dbReference>
<name>F9RIZ7_9VIBR</name>
<organism evidence="2 3">
    <name type="scientific">Vibrio scophthalmi LMG 19158</name>
    <dbReference type="NCBI Taxonomy" id="870967"/>
    <lineage>
        <taxon>Bacteria</taxon>
        <taxon>Pseudomonadati</taxon>
        <taxon>Pseudomonadota</taxon>
        <taxon>Gammaproteobacteria</taxon>
        <taxon>Vibrionales</taxon>
        <taxon>Vibrionaceae</taxon>
        <taxon>Vibrio</taxon>
    </lineage>
</organism>
<reference evidence="2 3" key="1">
    <citation type="journal article" date="2012" name="Int. J. Syst. Evol. Microbiol.">
        <title>Vibrio caribbeanicus sp. nov., isolated from the marine sponge Scleritoderma cyanea.</title>
        <authorList>
            <person name="Hoffmann M."/>
            <person name="Monday S.R."/>
            <person name="Allard M.W."/>
            <person name="Strain E.A."/>
            <person name="Whittaker P."/>
            <person name="Naum M."/>
            <person name="McCarthy P.J."/>
            <person name="Lopez J.V."/>
            <person name="Fischer M."/>
            <person name="Brown E.W."/>
        </authorList>
    </citation>
    <scope>NUCLEOTIDE SEQUENCE [LARGE SCALE GENOMIC DNA]</scope>
    <source>
        <strain evidence="2 3">LMG 19158</strain>
    </source>
</reference>
<comment type="caution">
    <text evidence="2">The sequence shown here is derived from an EMBL/GenBank/DDBJ whole genome shotgun (WGS) entry which is preliminary data.</text>
</comment>